<feature type="compositionally biased region" description="Basic and acidic residues" evidence="2">
    <location>
        <begin position="436"/>
        <end position="460"/>
    </location>
</feature>
<evidence type="ECO:0000256" key="1">
    <source>
        <dbReference type="RuleBase" id="RU000487"/>
    </source>
</evidence>
<gene>
    <name evidence="3" type="ORF">RDB_LOCUS7990</name>
</gene>
<protein>
    <submittedName>
        <fullName evidence="3">Uncharacterized protein</fullName>
    </submittedName>
</protein>
<dbReference type="InterPro" id="IPR043129">
    <property type="entry name" value="ATPase_NBD"/>
</dbReference>
<comment type="similarity">
    <text evidence="1">Belongs to the actin family.</text>
</comment>
<name>A0A8H2WBK6_9AGAM</name>
<dbReference type="Gene3D" id="3.90.640.10">
    <property type="entry name" value="Actin, Chain A, domain 4"/>
    <property type="match status" value="2"/>
</dbReference>
<evidence type="ECO:0000256" key="2">
    <source>
        <dbReference type="SAM" id="MobiDB-lite"/>
    </source>
</evidence>
<dbReference type="Gene3D" id="3.30.420.40">
    <property type="match status" value="4"/>
</dbReference>
<sequence>MCIPRDLSPFYTHLDMDDDRTLYIAAHNGPALSSMVPLEYGTDRPPIVIDNGATKFRYGFAGSESGPYSWLNSSSRYRERKTNKPILLFGHSTNLDATSRAQSKQPYEGDLLLNFDALENAFDHAFIHLGIDTDTVEHPIFMTERLASPLHSRALTSELLFEAYSAPSVAYGIDSLMSLYHNTGTPNQALMDSLVVSFNTSSTSVIPVCGGRALLGHARRIPYGGSQASELLLKLAQVKYPSFPAKVTKEQCTTILHKLCEVAPDYNEKLRELADPEKMQEADRIVQFPYVAPNETEKTEEELARQAEKKREAGRRLQEMATQKRLEKLAQKEKDLEDLQALREWKFKEKKSDFMYRLRMEGLDGEEMLESTIKKLDNDIKKARKKDAGELEEEPQQEEPVFPLLDVPDADLDEDEIKEKRRQKLLKAGYEARLKARKEKEAARREKEEEERRELEERTSDPVGWASKLKEDHELLVDKLKLREKRKAALADRKSTANMNRMKSIANLASDEPATKKRKKGGNSDMFGANDEDWAIYRKINIAVESSDEEDDLQQLAVIESKLLQHDPDFTPAHTYASLKHQKSALLSAYRPSYDQAELDPNPGTTTRSRDIEGAHRLHLNVERWRVPEVWFQPGTAGIDAAGLGEVMASLLPHTRCGRVFITGAPALTRGMRERVETCIRPLLDPDMPVTALQAKDPELDAWRGMSQFASTEEFKTAVITKAEYEEWGGERIRRWWGGNWNNAF</sequence>
<dbReference type="InterPro" id="IPR004000">
    <property type="entry name" value="Actin"/>
</dbReference>
<dbReference type="Proteomes" id="UP000663840">
    <property type="component" value="Unassembled WGS sequence"/>
</dbReference>
<dbReference type="SUPFAM" id="SSF53067">
    <property type="entry name" value="Actin-like ATPase domain"/>
    <property type="match status" value="2"/>
</dbReference>
<comment type="caution">
    <text evidence="3">The sequence shown here is derived from an EMBL/GenBank/DDBJ whole genome shotgun (WGS) entry which is preliminary data.</text>
</comment>
<evidence type="ECO:0000313" key="3">
    <source>
        <dbReference type="EMBL" id="CAE6349962.1"/>
    </source>
</evidence>
<dbReference type="EMBL" id="CAJMWR010000147">
    <property type="protein sequence ID" value="CAE6349962.1"/>
    <property type="molecule type" value="Genomic_DNA"/>
</dbReference>
<dbReference type="FunFam" id="3.30.420.40:FF:000058">
    <property type="entry name" value="Putative actin-related protein 5"/>
    <property type="match status" value="1"/>
</dbReference>
<organism evidence="3 4">
    <name type="scientific">Rhizoctonia solani</name>
    <dbReference type="NCBI Taxonomy" id="456999"/>
    <lineage>
        <taxon>Eukaryota</taxon>
        <taxon>Fungi</taxon>
        <taxon>Dikarya</taxon>
        <taxon>Basidiomycota</taxon>
        <taxon>Agaricomycotina</taxon>
        <taxon>Agaricomycetes</taxon>
        <taxon>Cantharellales</taxon>
        <taxon>Ceratobasidiaceae</taxon>
        <taxon>Rhizoctonia</taxon>
    </lineage>
</organism>
<dbReference type="PANTHER" id="PTHR11937">
    <property type="entry name" value="ACTIN"/>
    <property type="match status" value="1"/>
</dbReference>
<dbReference type="Pfam" id="PF00022">
    <property type="entry name" value="Actin"/>
    <property type="match status" value="2"/>
</dbReference>
<accession>A0A8H2WBK6</accession>
<reference evidence="3" key="1">
    <citation type="submission" date="2021-01" db="EMBL/GenBank/DDBJ databases">
        <authorList>
            <person name="Kaushik A."/>
        </authorList>
    </citation>
    <scope>NUCLEOTIDE SEQUENCE</scope>
    <source>
        <strain evidence="3">AG1-1A</strain>
    </source>
</reference>
<dbReference type="AlphaFoldDB" id="A0A8H2WBK6"/>
<dbReference type="SMART" id="SM00268">
    <property type="entry name" value="ACTIN"/>
    <property type="match status" value="1"/>
</dbReference>
<evidence type="ECO:0000313" key="4">
    <source>
        <dbReference type="Proteomes" id="UP000663840"/>
    </source>
</evidence>
<proteinExistence type="inferred from homology"/>
<feature type="region of interest" description="Disordered" evidence="2">
    <location>
        <begin position="436"/>
        <end position="462"/>
    </location>
</feature>
<dbReference type="CDD" id="cd10211">
    <property type="entry name" value="ASKHA_NBD_Arp5"/>
    <property type="match status" value="1"/>
</dbReference>